<sequence>MSLNESPKALSDDSITMSHKINVINIAIRKLINAFLIKCFIFKCGNGYEYQIKSSLHLERSNLKCPVLIKSGKTEHFGKSIFFFNYLQKYRSFLDFRNDTRNKSGLRRKNVQLHDYGISISWKFIFYILHFLKFIYMKANKKKVGKWVPFCCTLGGGVDVRLGYLYKHFYELYLQNNLQIFIILTNFRQNLNFKC</sequence>
<accession>A0A6G0TDE9</accession>
<keyword evidence="2" id="KW-1185">Reference proteome</keyword>
<organism evidence="1 2">
    <name type="scientific">Aphis glycines</name>
    <name type="common">Soybean aphid</name>
    <dbReference type="NCBI Taxonomy" id="307491"/>
    <lineage>
        <taxon>Eukaryota</taxon>
        <taxon>Metazoa</taxon>
        <taxon>Ecdysozoa</taxon>
        <taxon>Arthropoda</taxon>
        <taxon>Hexapoda</taxon>
        <taxon>Insecta</taxon>
        <taxon>Pterygota</taxon>
        <taxon>Neoptera</taxon>
        <taxon>Paraneoptera</taxon>
        <taxon>Hemiptera</taxon>
        <taxon>Sternorrhyncha</taxon>
        <taxon>Aphidomorpha</taxon>
        <taxon>Aphidoidea</taxon>
        <taxon>Aphididae</taxon>
        <taxon>Aphidini</taxon>
        <taxon>Aphis</taxon>
        <taxon>Aphis</taxon>
    </lineage>
</organism>
<evidence type="ECO:0000313" key="2">
    <source>
        <dbReference type="Proteomes" id="UP000475862"/>
    </source>
</evidence>
<dbReference type="Proteomes" id="UP000475862">
    <property type="component" value="Unassembled WGS sequence"/>
</dbReference>
<evidence type="ECO:0000313" key="1">
    <source>
        <dbReference type="EMBL" id="KAE9530970.1"/>
    </source>
</evidence>
<protein>
    <submittedName>
        <fullName evidence="1">Uncharacterized protein</fullName>
    </submittedName>
</protein>
<comment type="caution">
    <text evidence="1">The sequence shown here is derived from an EMBL/GenBank/DDBJ whole genome shotgun (WGS) entry which is preliminary data.</text>
</comment>
<dbReference type="AlphaFoldDB" id="A0A6G0TDE9"/>
<dbReference type="EMBL" id="VYZN01000042">
    <property type="protein sequence ID" value="KAE9530970.1"/>
    <property type="molecule type" value="Genomic_DNA"/>
</dbReference>
<proteinExistence type="predicted"/>
<reference evidence="1 2" key="1">
    <citation type="submission" date="2019-08" db="EMBL/GenBank/DDBJ databases">
        <title>The genome of the soybean aphid Biotype 1, its phylome, world population structure and adaptation to the North American continent.</title>
        <authorList>
            <person name="Giordano R."/>
            <person name="Donthu R.K."/>
            <person name="Hernandez A.G."/>
            <person name="Wright C.L."/>
            <person name="Zimin A.V."/>
        </authorList>
    </citation>
    <scope>NUCLEOTIDE SEQUENCE [LARGE SCALE GENOMIC DNA]</scope>
    <source>
        <tissue evidence="1">Whole aphids</tissue>
    </source>
</reference>
<name>A0A6G0TDE9_APHGL</name>
<gene>
    <name evidence="1" type="ORF">AGLY_011432</name>
</gene>